<dbReference type="STRING" id="3827.A0A1S2YHM0"/>
<evidence type="ECO:0000313" key="10">
    <source>
        <dbReference type="RefSeq" id="XP_004504678.1"/>
    </source>
</evidence>
<dbReference type="GO" id="GO:0016887">
    <property type="term" value="F:ATP hydrolysis activity"/>
    <property type="evidence" value="ECO:0007669"/>
    <property type="project" value="InterPro"/>
</dbReference>
<dbReference type="GO" id="GO:0005874">
    <property type="term" value="C:microtubule"/>
    <property type="evidence" value="ECO:0007669"/>
    <property type="project" value="UniProtKB-KW"/>
</dbReference>
<keyword evidence="6" id="KW-0206">Cytoskeleton</keyword>
<evidence type="ECO:0000256" key="1">
    <source>
        <dbReference type="ARBA" id="ARBA00004647"/>
    </source>
</evidence>
<dbReference type="Pfam" id="PF17862">
    <property type="entry name" value="AAA_lid_3"/>
    <property type="match status" value="1"/>
</dbReference>
<dbReference type="GO" id="GO:0016853">
    <property type="term" value="F:isomerase activity"/>
    <property type="evidence" value="ECO:0007669"/>
    <property type="project" value="UniProtKB-KW"/>
</dbReference>
<comment type="subcellular location">
    <subcellularLocation>
        <location evidence="1">Cytoplasm</location>
        <location evidence="1">Cytoskeleton</location>
        <location evidence="1">Spindle pole</location>
    </subcellularLocation>
</comment>
<dbReference type="InterPro" id="IPR050304">
    <property type="entry name" value="MT-severing_AAA_ATPase"/>
</dbReference>
<keyword evidence="2" id="KW-0963">Cytoplasm</keyword>
<dbReference type="Proteomes" id="UP000087171">
    <property type="component" value="Chromosome Ca6"/>
</dbReference>
<dbReference type="GeneID" id="101488445"/>
<keyword evidence="3" id="KW-0493">Microtubule</keyword>
<reference evidence="9" key="1">
    <citation type="journal article" date="2013" name="Nat. Biotechnol.">
        <title>Draft genome sequence of chickpea (Cicer arietinum) provides a resource for trait improvement.</title>
        <authorList>
            <person name="Varshney R.K."/>
            <person name="Song C."/>
            <person name="Saxena R.K."/>
            <person name="Azam S."/>
            <person name="Yu S."/>
            <person name="Sharpe A.G."/>
            <person name="Cannon S."/>
            <person name="Baek J."/>
            <person name="Rosen B.D."/>
            <person name="Tar'an B."/>
            <person name="Millan T."/>
            <person name="Zhang X."/>
            <person name="Ramsay L.D."/>
            <person name="Iwata A."/>
            <person name="Wang Y."/>
            <person name="Nelson W."/>
            <person name="Farmer A.D."/>
            <person name="Gaur P.M."/>
            <person name="Soderlund C."/>
            <person name="Penmetsa R.V."/>
            <person name="Xu C."/>
            <person name="Bharti A.K."/>
            <person name="He W."/>
            <person name="Winter P."/>
            <person name="Zhao S."/>
            <person name="Hane J.K."/>
            <person name="Carrasquilla-Garcia N."/>
            <person name="Condie J.A."/>
            <person name="Upadhyaya H.D."/>
            <person name="Luo M.C."/>
            <person name="Thudi M."/>
            <person name="Gowda C.L."/>
            <person name="Singh N.P."/>
            <person name="Lichtenzveig J."/>
            <person name="Gali K.K."/>
            <person name="Rubio J."/>
            <person name="Nadarajan N."/>
            <person name="Dolezel J."/>
            <person name="Bansal K.C."/>
            <person name="Xu X."/>
            <person name="Edwards D."/>
            <person name="Zhang G."/>
            <person name="Kahl G."/>
            <person name="Gil J."/>
            <person name="Singh K.B."/>
            <person name="Datta S.K."/>
            <person name="Jackson S.A."/>
            <person name="Wang J."/>
            <person name="Cook D.R."/>
        </authorList>
    </citation>
    <scope>NUCLEOTIDE SEQUENCE [LARGE SCALE GENOMIC DNA]</scope>
    <source>
        <strain evidence="9">cv. CDC Frontier</strain>
    </source>
</reference>
<evidence type="ECO:0000256" key="2">
    <source>
        <dbReference type="ARBA" id="ARBA00022490"/>
    </source>
</evidence>
<evidence type="ECO:0000256" key="7">
    <source>
        <dbReference type="ARBA" id="ARBA00023235"/>
    </source>
</evidence>
<dbReference type="RefSeq" id="XP_004504678.1">
    <property type="nucleotide sequence ID" value="XM_004504621.3"/>
</dbReference>
<dbReference type="OrthoDB" id="191529at2759"/>
<evidence type="ECO:0000256" key="3">
    <source>
        <dbReference type="ARBA" id="ARBA00022701"/>
    </source>
</evidence>
<dbReference type="KEGG" id="cam:101488445"/>
<name>A0A1S2YHM0_CICAR</name>
<dbReference type="PANTHER" id="PTHR23074:SF78">
    <property type="entry name" value="KATANIN P60 ATPASE-CONTAINING SUBUNIT A-LIKE 2"/>
    <property type="match status" value="1"/>
</dbReference>
<dbReference type="SMART" id="SM00382">
    <property type="entry name" value="AAA"/>
    <property type="match status" value="1"/>
</dbReference>
<dbReference type="Pfam" id="PF00004">
    <property type="entry name" value="AAA"/>
    <property type="match status" value="1"/>
</dbReference>
<dbReference type="GO" id="GO:0000922">
    <property type="term" value="C:spindle pole"/>
    <property type="evidence" value="ECO:0007669"/>
    <property type="project" value="UniProtKB-SubCell"/>
</dbReference>
<sequence length="406" mass="45806">MADEPMPTRWSFQEFKAYYDARLGRKKLVENGETVETVDKAVGNGSSNGIASNGNLQTKITSDRAIYEQFQSQGHNPTPTNGFAPNNIDEKPQKSLLPPFESAEMRTLAESLSRDIIRGSPDVKWESIKGLENAKRLLKEAVVMPIKYPKYFKGLLSPWKGILLFGPPGTGKTMLAKAVATECKTTFFNISASSIVSKWRGDSEKLVKVLFELARHHAPATIFLDEIDAIISQRGEARSEHEASRRLKTELLIQMDGLTRTDELVFVLAATNLPWELDAAMLRRLEKRILVPLPEPEARRSMFEELLPPQLDEEPIPYDLLVDRSEGYSGSDIRLLCKETAMQPLRRLMSQLEQEQDVVPEEELPQVGPVRPEDVETALRNTRPSAHLHAYKYDKFNADYGSQILQ</sequence>
<proteinExistence type="predicted"/>
<keyword evidence="7" id="KW-0413">Isomerase</keyword>
<dbReference type="GO" id="GO:0005524">
    <property type="term" value="F:ATP binding"/>
    <property type="evidence" value="ECO:0007669"/>
    <property type="project" value="UniProtKB-KW"/>
</dbReference>
<dbReference type="Gene3D" id="1.10.8.60">
    <property type="match status" value="1"/>
</dbReference>
<accession>A0A1S2YHM0</accession>
<dbReference type="FunFam" id="1.10.8.60:FF:000056">
    <property type="entry name" value="Katanin p60 ATPase-containing subunit A-like 2"/>
    <property type="match status" value="1"/>
</dbReference>
<dbReference type="SUPFAM" id="SSF52540">
    <property type="entry name" value="P-loop containing nucleoside triphosphate hydrolases"/>
    <property type="match status" value="1"/>
</dbReference>
<dbReference type="FunFam" id="3.40.50.300:FF:000490">
    <property type="entry name" value="Katanin p60 ATPase-containing subunit A-like 2"/>
    <property type="match status" value="1"/>
</dbReference>
<dbReference type="PaxDb" id="3827-XP_004504678.1"/>
<evidence type="ECO:0000256" key="4">
    <source>
        <dbReference type="ARBA" id="ARBA00022741"/>
    </source>
</evidence>
<dbReference type="PANTHER" id="PTHR23074">
    <property type="entry name" value="AAA DOMAIN-CONTAINING"/>
    <property type="match status" value="1"/>
</dbReference>
<organism evidence="9 10">
    <name type="scientific">Cicer arietinum</name>
    <name type="common">Chickpea</name>
    <name type="synonym">Garbanzo</name>
    <dbReference type="NCBI Taxonomy" id="3827"/>
    <lineage>
        <taxon>Eukaryota</taxon>
        <taxon>Viridiplantae</taxon>
        <taxon>Streptophyta</taxon>
        <taxon>Embryophyta</taxon>
        <taxon>Tracheophyta</taxon>
        <taxon>Spermatophyta</taxon>
        <taxon>Magnoliopsida</taxon>
        <taxon>eudicotyledons</taxon>
        <taxon>Gunneridae</taxon>
        <taxon>Pentapetalae</taxon>
        <taxon>rosids</taxon>
        <taxon>fabids</taxon>
        <taxon>Fabales</taxon>
        <taxon>Fabaceae</taxon>
        <taxon>Papilionoideae</taxon>
        <taxon>50 kb inversion clade</taxon>
        <taxon>NPAAA clade</taxon>
        <taxon>Hologalegina</taxon>
        <taxon>IRL clade</taxon>
        <taxon>Cicereae</taxon>
        <taxon>Cicer</taxon>
    </lineage>
</organism>
<gene>
    <name evidence="10" type="primary">LOC101488445</name>
</gene>
<evidence type="ECO:0000256" key="6">
    <source>
        <dbReference type="ARBA" id="ARBA00023212"/>
    </source>
</evidence>
<keyword evidence="9" id="KW-1185">Reference proteome</keyword>
<dbReference type="InterPro" id="IPR003593">
    <property type="entry name" value="AAA+_ATPase"/>
</dbReference>
<evidence type="ECO:0000256" key="5">
    <source>
        <dbReference type="ARBA" id="ARBA00022840"/>
    </source>
</evidence>
<evidence type="ECO:0000313" key="9">
    <source>
        <dbReference type="Proteomes" id="UP000087171"/>
    </source>
</evidence>
<keyword evidence="5" id="KW-0067">ATP-binding</keyword>
<dbReference type="InterPro" id="IPR041569">
    <property type="entry name" value="AAA_lid_3"/>
</dbReference>
<protein>
    <submittedName>
        <fullName evidence="10">Katanin p60 ATPase-containing subunit A-like 2</fullName>
    </submittedName>
</protein>
<reference evidence="10" key="2">
    <citation type="submission" date="2025-08" db="UniProtKB">
        <authorList>
            <consortium name="RefSeq"/>
        </authorList>
    </citation>
    <scope>IDENTIFICATION</scope>
    <source>
        <tissue evidence="10">Etiolated seedlings</tissue>
    </source>
</reference>
<dbReference type="Gene3D" id="3.40.50.300">
    <property type="entry name" value="P-loop containing nucleotide triphosphate hydrolases"/>
    <property type="match status" value="1"/>
</dbReference>
<dbReference type="InterPro" id="IPR027417">
    <property type="entry name" value="P-loop_NTPase"/>
</dbReference>
<dbReference type="eggNOG" id="KOG0738">
    <property type="taxonomic scope" value="Eukaryota"/>
</dbReference>
<dbReference type="CDD" id="cd19509">
    <property type="entry name" value="RecA-like_VPS4-like"/>
    <property type="match status" value="1"/>
</dbReference>
<keyword evidence="4" id="KW-0547">Nucleotide-binding</keyword>
<dbReference type="InterPro" id="IPR003959">
    <property type="entry name" value="ATPase_AAA_core"/>
</dbReference>
<feature type="domain" description="AAA+ ATPase" evidence="8">
    <location>
        <begin position="158"/>
        <end position="295"/>
    </location>
</feature>
<evidence type="ECO:0000259" key="8">
    <source>
        <dbReference type="SMART" id="SM00382"/>
    </source>
</evidence>
<dbReference type="AlphaFoldDB" id="A0A1S2YHM0"/>